<protein>
    <submittedName>
        <fullName evidence="4">Peptidase A2 domain-containing protein</fullName>
    </submittedName>
</protein>
<evidence type="ECO:0000256" key="1">
    <source>
        <dbReference type="SAM" id="MobiDB-lite"/>
    </source>
</evidence>
<reference evidence="4" key="2">
    <citation type="submission" date="2019-09" db="UniProtKB">
        <authorList>
            <consortium name="WormBaseParasite"/>
        </authorList>
    </citation>
    <scope>IDENTIFICATION</scope>
</reference>
<evidence type="ECO:0000313" key="2">
    <source>
        <dbReference type="EMBL" id="VDP46936.1"/>
    </source>
</evidence>
<organism evidence="3 4">
    <name type="scientific">Heligmosomoides polygyrus</name>
    <name type="common">Parasitic roundworm</name>
    <dbReference type="NCBI Taxonomy" id="6339"/>
    <lineage>
        <taxon>Eukaryota</taxon>
        <taxon>Metazoa</taxon>
        <taxon>Ecdysozoa</taxon>
        <taxon>Nematoda</taxon>
        <taxon>Chromadorea</taxon>
        <taxon>Rhabditida</taxon>
        <taxon>Rhabditina</taxon>
        <taxon>Rhabditomorpha</taxon>
        <taxon>Strongyloidea</taxon>
        <taxon>Heligmosomidae</taxon>
        <taxon>Heligmosomoides</taxon>
    </lineage>
</organism>
<accession>A0A183GPV7</accession>
<dbReference type="AlphaFoldDB" id="A0A183GPV7"/>
<dbReference type="InterPro" id="IPR021109">
    <property type="entry name" value="Peptidase_aspartic_dom_sf"/>
</dbReference>
<accession>A0A3P8HUF4</accession>
<feature type="compositionally biased region" description="Basic and acidic residues" evidence="1">
    <location>
        <begin position="54"/>
        <end position="65"/>
    </location>
</feature>
<name>A0A183GPV7_HELPZ</name>
<evidence type="ECO:0000313" key="4">
    <source>
        <dbReference type="WBParaSite" id="HPBE_0002472701-mRNA-1"/>
    </source>
</evidence>
<dbReference type="EMBL" id="UZAH01036747">
    <property type="protein sequence ID" value="VDP46936.1"/>
    <property type="molecule type" value="Genomic_DNA"/>
</dbReference>
<sequence length="453" mass="50582">MGSDDGASPRSKEVSTDEIVLIGMSERIDEIMEVVQKLKKKVAEMNKAMPTRASQKDEEGMEQIRSHSAKLSTERGDISRDGNNDRDRDRKRSITSMIKNVSSMGLKVKKTEVLNGEIVGERVTVKAEMLEDRVQALLDTGSMISILPLRLLADAYSRGYDVDSLGKEDDDRMKDVYDASNNLMKFLGLVRVNVTIHGGKSSDVTFHISDMESDEVLIGTNAKNTEGMVDALAKIEGIREPVRTADFVIEHGELKIRAMLTMEKQPGHLLYQCLDECLMKAKLSEIPHTTFPGAFANESVGTFWKAWIASSIFGRQDIDIAQKIKLYRQGAVCLNGKALKNILKFAYDRCTTWTEFLCETHSIRKHQPMEKHHVEDLYDAALKELKEELNEESKESKPIKDGPVLFAAPDCAALLENDGIRGGIRTEFVNGVSSMLKKFDGWSSCGTWVLIGL</sequence>
<feature type="compositionally biased region" description="Basic and acidic residues" evidence="1">
    <location>
        <begin position="72"/>
        <end position="92"/>
    </location>
</feature>
<dbReference type="Gene3D" id="2.40.70.10">
    <property type="entry name" value="Acid Proteases"/>
    <property type="match status" value="1"/>
</dbReference>
<dbReference type="WBParaSite" id="HPBE_0002472701-mRNA-1">
    <property type="protein sequence ID" value="HPBE_0002472701-mRNA-1"/>
    <property type="gene ID" value="HPBE_0002472701"/>
</dbReference>
<reference evidence="2 3" key="1">
    <citation type="submission" date="2018-11" db="EMBL/GenBank/DDBJ databases">
        <authorList>
            <consortium name="Pathogen Informatics"/>
        </authorList>
    </citation>
    <scope>NUCLEOTIDE SEQUENCE [LARGE SCALE GENOMIC DNA]</scope>
</reference>
<evidence type="ECO:0000313" key="3">
    <source>
        <dbReference type="Proteomes" id="UP000050761"/>
    </source>
</evidence>
<gene>
    <name evidence="2" type="ORF">HPBE_LOCUS24726</name>
</gene>
<keyword evidence="3" id="KW-1185">Reference proteome</keyword>
<proteinExistence type="predicted"/>
<feature type="region of interest" description="Disordered" evidence="1">
    <location>
        <begin position="47"/>
        <end position="94"/>
    </location>
</feature>
<dbReference type="Proteomes" id="UP000050761">
    <property type="component" value="Unassembled WGS sequence"/>
</dbReference>